<protein>
    <recommendedName>
        <fullName evidence="2">Ubiquitin-like domain-containing protein</fullName>
    </recommendedName>
</protein>
<dbReference type="FunCoup" id="A0A2P6N0X6">
    <property type="interactions" value="97"/>
</dbReference>
<proteinExistence type="predicted"/>
<comment type="caution">
    <text evidence="3">The sequence shown here is derived from an EMBL/GenBank/DDBJ whole genome shotgun (WGS) entry which is preliminary data.</text>
</comment>
<dbReference type="OrthoDB" id="419317at2759"/>
<dbReference type="InterPro" id="IPR029071">
    <property type="entry name" value="Ubiquitin-like_domsf"/>
</dbReference>
<dbReference type="SMART" id="SM00213">
    <property type="entry name" value="UBQ"/>
    <property type="match status" value="1"/>
</dbReference>
<feature type="chain" id="PRO_5015148163" description="Ubiquitin-like domain-containing protein" evidence="1">
    <location>
        <begin position="19"/>
        <end position="180"/>
    </location>
</feature>
<dbReference type="InterPro" id="IPR000626">
    <property type="entry name" value="Ubiquitin-like_dom"/>
</dbReference>
<dbReference type="STRING" id="1890364.A0A2P6N0X6"/>
<organism evidence="3 4">
    <name type="scientific">Planoprotostelium fungivorum</name>
    <dbReference type="NCBI Taxonomy" id="1890364"/>
    <lineage>
        <taxon>Eukaryota</taxon>
        <taxon>Amoebozoa</taxon>
        <taxon>Evosea</taxon>
        <taxon>Variosea</taxon>
        <taxon>Cavosteliida</taxon>
        <taxon>Cavosteliaceae</taxon>
        <taxon>Planoprotostelium</taxon>
    </lineage>
</organism>
<evidence type="ECO:0000313" key="4">
    <source>
        <dbReference type="Proteomes" id="UP000241769"/>
    </source>
</evidence>
<dbReference type="Gene3D" id="3.10.20.90">
    <property type="entry name" value="Phosphatidylinositol 3-kinase Catalytic Subunit, Chain A, domain 1"/>
    <property type="match status" value="1"/>
</dbReference>
<dbReference type="Proteomes" id="UP000241769">
    <property type="component" value="Unassembled WGS sequence"/>
</dbReference>
<feature type="signal peptide" evidence="1">
    <location>
        <begin position="1"/>
        <end position="18"/>
    </location>
</feature>
<dbReference type="EMBL" id="MDYQ01000257">
    <property type="protein sequence ID" value="PRP77612.1"/>
    <property type="molecule type" value="Genomic_DNA"/>
</dbReference>
<evidence type="ECO:0000313" key="3">
    <source>
        <dbReference type="EMBL" id="PRP77612.1"/>
    </source>
</evidence>
<dbReference type="AlphaFoldDB" id="A0A2P6N0X6"/>
<dbReference type="InParanoid" id="A0A2P6N0X6"/>
<evidence type="ECO:0000259" key="2">
    <source>
        <dbReference type="PROSITE" id="PS50053"/>
    </source>
</evidence>
<feature type="domain" description="Ubiquitin-like" evidence="2">
    <location>
        <begin position="113"/>
        <end position="148"/>
    </location>
</feature>
<keyword evidence="4" id="KW-1185">Reference proteome</keyword>
<dbReference type="SUPFAM" id="SSF54236">
    <property type="entry name" value="Ubiquitin-like"/>
    <property type="match status" value="1"/>
</dbReference>
<name>A0A2P6N0X6_9EUKA</name>
<reference evidence="3 4" key="1">
    <citation type="journal article" date="2018" name="Genome Biol. Evol.">
        <title>Multiple Roots of Fruiting Body Formation in Amoebozoa.</title>
        <authorList>
            <person name="Hillmann F."/>
            <person name="Forbes G."/>
            <person name="Novohradska S."/>
            <person name="Ferling I."/>
            <person name="Riege K."/>
            <person name="Groth M."/>
            <person name="Westermann M."/>
            <person name="Marz M."/>
            <person name="Spaller T."/>
            <person name="Winckler T."/>
            <person name="Schaap P."/>
            <person name="Glockner G."/>
        </authorList>
    </citation>
    <scope>NUCLEOTIDE SEQUENCE [LARGE SCALE GENOMIC DNA]</scope>
    <source>
        <strain evidence="3 4">Jena</strain>
    </source>
</reference>
<dbReference type="PROSITE" id="PS50053">
    <property type="entry name" value="UBIQUITIN_2"/>
    <property type="match status" value="1"/>
</dbReference>
<accession>A0A2P6N0X6</accession>
<sequence>MSALCTIVSWCLWKATFTDYLFICSRGVNLDLKIPSYLCPLTCILLKGLQSIIPFTSQPLGLRRNANFPKRYRTAQGIISSHQQQRHTPDCNMAIKVVPLATGEIIDIEASDVGMVKSQILAIKGIPMDHQDIICEGKALEDGVQLEDGSTVHLSMGLYGGCGCGCKICGCGGNCKCQII</sequence>
<gene>
    <name evidence="3" type="ORF">PROFUN_00473</name>
</gene>
<keyword evidence="1" id="KW-0732">Signal</keyword>
<evidence type="ECO:0000256" key="1">
    <source>
        <dbReference type="SAM" id="SignalP"/>
    </source>
</evidence>